<reference evidence="1" key="1">
    <citation type="submission" date="2015-06" db="EMBL/GenBank/DDBJ databases">
        <authorList>
            <person name="Joergensen T."/>
        </authorList>
    </citation>
    <scope>NUCLEOTIDE SEQUENCE</scope>
    <source>
        <strain evidence="1">RGFK1158</strain>
    </source>
</reference>
<reference evidence="1" key="2">
    <citation type="submission" date="2015-07" db="EMBL/GenBank/DDBJ databases">
        <title>Plasmids, circular viruses and viroids from rat gut.</title>
        <authorList>
            <person name="Jorgensen T.J."/>
            <person name="Hansen M.A."/>
            <person name="Xu Z."/>
            <person name="Tabak M.A."/>
            <person name="Sorensen S.J."/>
            <person name="Hansen L.H."/>
        </authorList>
    </citation>
    <scope>NUCLEOTIDE SEQUENCE</scope>
    <source>
        <strain evidence="1">RGFK1158</strain>
    </source>
</reference>
<protein>
    <recommendedName>
        <fullName evidence="2">Replication protein</fullName>
    </recommendedName>
</protein>
<accession>A0A0H5Q5A2</accession>
<dbReference type="EMBL" id="LN853735">
    <property type="protein sequence ID" value="CRY96589.1"/>
    <property type="molecule type" value="Genomic_DNA"/>
</dbReference>
<evidence type="ECO:0008006" key="2">
    <source>
        <dbReference type="Google" id="ProtNLM"/>
    </source>
</evidence>
<dbReference type="AlphaFoldDB" id="A0A0H5Q5A2"/>
<proteinExistence type="predicted"/>
<organism evidence="1">
    <name type="scientific">uncultured prokaryote</name>
    <dbReference type="NCBI Taxonomy" id="198431"/>
    <lineage>
        <taxon>unclassified sequences</taxon>
        <taxon>environmental samples</taxon>
    </lineage>
</organism>
<name>A0A0H5Q5A2_9ZZZZ</name>
<sequence length="341" mass="38782">MGSSPKPFQLKVYPNGEFSVHLQRKAAVEPVAHLERTEVQNQTLRAIAAHGVQRVRAYFGKAKPPLPLGLSTPPNLSTAPKRPVRYGLKGMPGRARKMVRNACYLLERDAGRSHLSFLTLTIPSLPIAELQKLHYEWAKVLIAVRKKLTLRLTNADIPFPEVVAVSEIQEKRYERTGYPVLHLHCLFQGRTRGMAWAIDKSEIQQLWAETIESIVGHSVDCSKATRIERVEKSAENYMGKYMSKGVTAVQGVIDDGFADWMPRQWWSMSRTLSQRIRKGIRNSYEFAKTVWYSLLAGEKKLTTWFRDVRIEAVTGEQYLVAFYGKFLSEVNECIESEIATT</sequence>
<evidence type="ECO:0000313" key="1">
    <source>
        <dbReference type="EMBL" id="CRY96589.1"/>
    </source>
</evidence>